<dbReference type="GO" id="GO:0005737">
    <property type="term" value="C:cytoplasm"/>
    <property type="evidence" value="ECO:0007669"/>
    <property type="project" value="UniProtKB-SubCell"/>
</dbReference>
<evidence type="ECO:0000256" key="2">
    <source>
        <dbReference type="ARBA" id="ARBA00022490"/>
    </source>
</evidence>
<dbReference type="GO" id="GO:0003341">
    <property type="term" value="P:cilium movement"/>
    <property type="evidence" value="ECO:0007669"/>
    <property type="project" value="TreeGrafter"/>
</dbReference>
<dbReference type="InterPro" id="IPR011990">
    <property type="entry name" value="TPR-like_helical_dom_sf"/>
</dbReference>
<dbReference type="InterPro" id="IPR019734">
    <property type="entry name" value="TPR_rpt"/>
</dbReference>
<feature type="compositionally biased region" description="Low complexity" evidence="8">
    <location>
        <begin position="496"/>
        <end position="506"/>
    </location>
</feature>
<dbReference type="InterPro" id="IPR051476">
    <property type="entry name" value="Bac_ResReg_Asp_Phosphatase"/>
</dbReference>
<evidence type="ECO:0000256" key="5">
    <source>
        <dbReference type="ARBA" id="ARBA00040665"/>
    </source>
</evidence>
<evidence type="ECO:0000256" key="6">
    <source>
        <dbReference type="ARBA" id="ARBA00044739"/>
    </source>
</evidence>
<dbReference type="PANTHER" id="PTHR46630:SF1">
    <property type="entry name" value="TETRATRICOPEPTIDE REPEAT PROTEIN 29"/>
    <property type="match status" value="1"/>
</dbReference>
<evidence type="ECO:0000313" key="9">
    <source>
        <dbReference type="Proteomes" id="UP000095280"/>
    </source>
</evidence>
<dbReference type="PROSITE" id="PS50005">
    <property type="entry name" value="TPR"/>
    <property type="match status" value="1"/>
</dbReference>
<evidence type="ECO:0000256" key="7">
    <source>
        <dbReference type="PROSITE-ProRule" id="PRU00339"/>
    </source>
</evidence>
<evidence type="ECO:0000256" key="8">
    <source>
        <dbReference type="SAM" id="MobiDB-lite"/>
    </source>
</evidence>
<evidence type="ECO:0000256" key="1">
    <source>
        <dbReference type="ARBA" id="ARBA00004496"/>
    </source>
</evidence>
<feature type="compositionally biased region" description="Basic and acidic residues" evidence="8">
    <location>
        <begin position="38"/>
        <end position="50"/>
    </location>
</feature>
<feature type="compositionally biased region" description="Basic residues" evidence="8">
    <location>
        <begin position="28"/>
        <end position="37"/>
    </location>
</feature>
<protein>
    <recommendedName>
        <fullName evidence="5">Tetratricopeptide repeat protein 29</fullName>
    </recommendedName>
</protein>
<dbReference type="SUPFAM" id="SSF48452">
    <property type="entry name" value="TPR-like"/>
    <property type="match status" value="1"/>
</dbReference>
<keyword evidence="4 7" id="KW-0802">TPR repeat</keyword>
<keyword evidence="9" id="KW-1185">Reference proteome</keyword>
<dbReference type="Gene3D" id="1.25.40.10">
    <property type="entry name" value="Tetratricopeptide repeat domain"/>
    <property type="match status" value="2"/>
</dbReference>
<dbReference type="AlphaFoldDB" id="A0A1I8H7Z5"/>
<dbReference type="Proteomes" id="UP000095280">
    <property type="component" value="Unplaced"/>
</dbReference>
<dbReference type="WBParaSite" id="maker-uti_cns_0004712-snap-gene-0.6-mRNA-1">
    <property type="protein sequence ID" value="maker-uti_cns_0004712-snap-gene-0.6-mRNA-1"/>
    <property type="gene ID" value="maker-uti_cns_0004712-snap-gene-0.6"/>
</dbReference>
<comment type="subcellular location">
    <subcellularLocation>
        <location evidence="1">Cytoplasm</location>
    </subcellularLocation>
</comment>
<comment type="function">
    <text evidence="6">Axonemal protein which is implicated in axonemal and/or peri-axonemal structure assembly and regulates flagellum assembly and beating and therefore sperm motility.</text>
</comment>
<dbReference type="PANTHER" id="PTHR46630">
    <property type="entry name" value="TETRATRICOPEPTIDE REPEAT PROTEIN 29"/>
    <property type="match status" value="1"/>
</dbReference>
<organism evidence="9 10">
    <name type="scientific">Macrostomum lignano</name>
    <dbReference type="NCBI Taxonomy" id="282301"/>
    <lineage>
        <taxon>Eukaryota</taxon>
        <taxon>Metazoa</taxon>
        <taxon>Spiralia</taxon>
        <taxon>Lophotrochozoa</taxon>
        <taxon>Platyhelminthes</taxon>
        <taxon>Rhabditophora</taxon>
        <taxon>Macrostomorpha</taxon>
        <taxon>Macrostomida</taxon>
        <taxon>Macrostomidae</taxon>
        <taxon>Macrostomum</taxon>
    </lineage>
</organism>
<evidence type="ECO:0000256" key="4">
    <source>
        <dbReference type="ARBA" id="ARBA00022803"/>
    </source>
</evidence>
<feature type="region of interest" description="Disordered" evidence="8">
    <location>
        <begin position="496"/>
        <end position="516"/>
    </location>
</feature>
<feature type="compositionally biased region" description="Basic and acidic residues" evidence="8">
    <location>
        <begin position="442"/>
        <end position="451"/>
    </location>
</feature>
<feature type="repeat" description="TPR" evidence="7">
    <location>
        <begin position="357"/>
        <end position="390"/>
    </location>
</feature>
<reference evidence="10" key="1">
    <citation type="submission" date="2016-11" db="UniProtKB">
        <authorList>
            <consortium name="WormBaseParasite"/>
        </authorList>
    </citation>
    <scope>IDENTIFICATION</scope>
</reference>
<evidence type="ECO:0000313" key="10">
    <source>
        <dbReference type="WBParaSite" id="maker-uti_cns_0004712-snap-gene-0.6-mRNA-1"/>
    </source>
</evidence>
<dbReference type="GO" id="GO:0005929">
    <property type="term" value="C:cilium"/>
    <property type="evidence" value="ECO:0007669"/>
    <property type="project" value="TreeGrafter"/>
</dbReference>
<feature type="region of interest" description="Disordered" evidence="8">
    <location>
        <begin position="442"/>
        <end position="475"/>
    </location>
</feature>
<feature type="region of interest" description="Disordered" evidence="8">
    <location>
        <begin position="17"/>
        <end position="50"/>
    </location>
</feature>
<proteinExistence type="predicted"/>
<keyword evidence="3" id="KW-0677">Repeat</keyword>
<dbReference type="SMART" id="SM00028">
    <property type="entry name" value="TPR"/>
    <property type="match status" value="4"/>
</dbReference>
<sequence>HAPDDVKMTSVAARGVRVVPDPTGPPPKHLKPLKGARRGKEETKKQEQQTFREELPYLTPVQTAEYRNPFFETLCTSILTDGFHRTFTEMLHLIKQQRRDREVAGPESMLWQITPLEEQPEKLKNLSRYLMAAENSERKGDHLAAYEAYLYLAHYFEEEPNDKWLSDHYYDRCLRSGPLVQGDGGRKLAEAHYNKGMAMERGGRLEEAMTHFAVFYDRTRGQDAWVQRDGKGLHRVACEALARVHISRSDQLPDEAARELLQKAHSIAKESGNTFLEARCAHHLGNVFDRIDKPDTALHFYKEFYQLASKLDDPEQLGLACEALATAYEKQGKAETSVKYLEEFAKVTEGKQDRLFSRACRGLGAAFNKQGEFQRAADYFSKAFSVARTLQDKEDIYLTRMQYGISQAFSFLSPYTEQLRAATPQSTRNLLTWKEVRKNDDLKKPLADRPPETLASRRPVNRRPPAHVLAAEEAERRRAAEAAAVEAAKAAEAAAAAKAAAPAAAVDKPGSGKKAS</sequence>
<accession>A0A1I8H7Z5</accession>
<name>A0A1I8H7Z5_9PLAT</name>
<evidence type="ECO:0000256" key="3">
    <source>
        <dbReference type="ARBA" id="ARBA00022737"/>
    </source>
</evidence>
<keyword evidence="2" id="KW-0963">Cytoplasm</keyword>